<keyword evidence="5" id="KW-1185">Reference proteome</keyword>
<reference evidence="4" key="1">
    <citation type="journal article" date="2017" name="Plant J.">
        <title>The pomegranate (Punica granatum L.) genome and the genomics of punicalagin biosynthesis.</title>
        <authorList>
            <person name="Qin G."/>
            <person name="Xu C."/>
            <person name="Ming R."/>
            <person name="Tang H."/>
            <person name="Guyot R."/>
            <person name="Kramer E.M."/>
            <person name="Hu Y."/>
            <person name="Yi X."/>
            <person name="Qi Y."/>
            <person name="Xu X."/>
            <person name="Gao Z."/>
            <person name="Pan H."/>
            <person name="Jian J."/>
            <person name="Tian Y."/>
            <person name="Yue Z."/>
            <person name="Xu Y."/>
        </authorList>
    </citation>
    <scope>NUCLEOTIDE SEQUENCE [LARGE SCALE GENOMIC DNA]</scope>
    <source>
        <strain evidence="4">cv. Dabenzi</strain>
    </source>
</reference>
<reference evidence="2" key="2">
    <citation type="submission" date="2017-06" db="EMBL/GenBank/DDBJ databases">
        <title>The pomegranate genome and the genomics of punicalagin biosynthesis.</title>
        <authorList>
            <person name="Xu C."/>
        </authorList>
    </citation>
    <scope>NUCLEOTIDE SEQUENCE [LARGE SCALE GENOMIC DNA]</scope>
    <source>
        <tissue evidence="2">Fresh leaf</tissue>
    </source>
</reference>
<accession>A0A218XH88</accession>
<gene>
    <name evidence="2" type="ORF">CDL15_Pgr009343</name>
    <name evidence="3" type="ORF">CRG98_047244</name>
</gene>
<organism evidence="2 4">
    <name type="scientific">Punica granatum</name>
    <name type="common">Pomegranate</name>
    <dbReference type="NCBI Taxonomy" id="22663"/>
    <lineage>
        <taxon>Eukaryota</taxon>
        <taxon>Viridiplantae</taxon>
        <taxon>Streptophyta</taxon>
        <taxon>Embryophyta</taxon>
        <taxon>Tracheophyta</taxon>
        <taxon>Spermatophyta</taxon>
        <taxon>Magnoliopsida</taxon>
        <taxon>eudicotyledons</taxon>
        <taxon>Gunneridae</taxon>
        <taxon>Pentapetalae</taxon>
        <taxon>rosids</taxon>
        <taxon>malvids</taxon>
        <taxon>Myrtales</taxon>
        <taxon>Lythraceae</taxon>
        <taxon>Punica</taxon>
    </lineage>
</organism>
<evidence type="ECO:0000313" key="2">
    <source>
        <dbReference type="EMBL" id="OWM84096.1"/>
    </source>
</evidence>
<dbReference type="EMBL" id="PGOL01007777">
    <property type="protein sequence ID" value="PKI32365.1"/>
    <property type="molecule type" value="Genomic_DNA"/>
</dbReference>
<dbReference type="AlphaFoldDB" id="A0A218XH88"/>
<evidence type="ECO:0000313" key="5">
    <source>
        <dbReference type="Proteomes" id="UP000233551"/>
    </source>
</evidence>
<reference evidence="3 5" key="3">
    <citation type="submission" date="2017-11" db="EMBL/GenBank/DDBJ databases">
        <title>De-novo sequencing of pomegranate (Punica granatum L.) genome.</title>
        <authorList>
            <person name="Akparov Z."/>
            <person name="Amiraslanov A."/>
            <person name="Hajiyeva S."/>
            <person name="Abbasov M."/>
            <person name="Kaur K."/>
            <person name="Hamwieh A."/>
            <person name="Solovyev V."/>
            <person name="Salamov A."/>
            <person name="Braich B."/>
            <person name="Kosarev P."/>
            <person name="Mahmoud A."/>
            <person name="Hajiyev E."/>
            <person name="Babayeva S."/>
            <person name="Izzatullayeva V."/>
            <person name="Mammadov A."/>
            <person name="Mammadov A."/>
            <person name="Sharifova S."/>
            <person name="Ojaghi J."/>
            <person name="Eynullazada K."/>
            <person name="Bayramov B."/>
            <person name="Abdulazimova A."/>
            <person name="Shahmuradov I."/>
        </authorList>
    </citation>
    <scope>NUCLEOTIDE SEQUENCE [LARGE SCALE GENOMIC DNA]</scope>
    <source>
        <strain evidence="3">AG2017</strain>
        <strain evidence="5">cv. AG2017</strain>
        <tissue evidence="3">Leaf</tissue>
    </source>
</reference>
<dbReference type="Proteomes" id="UP000233551">
    <property type="component" value="Unassembled WGS sequence"/>
</dbReference>
<feature type="compositionally biased region" description="Pro residues" evidence="1">
    <location>
        <begin position="1"/>
        <end position="11"/>
    </location>
</feature>
<evidence type="ECO:0000313" key="3">
    <source>
        <dbReference type="EMBL" id="PKI32365.1"/>
    </source>
</evidence>
<protein>
    <submittedName>
        <fullName evidence="2">Uncharacterized protein</fullName>
    </submittedName>
</protein>
<dbReference type="EMBL" id="MTKT01001802">
    <property type="protein sequence ID" value="OWM84096.1"/>
    <property type="molecule type" value="Genomic_DNA"/>
</dbReference>
<name>A0A218XH88_PUNGR</name>
<comment type="caution">
    <text evidence="2">The sequence shown here is derived from an EMBL/GenBank/DDBJ whole genome shotgun (WGS) entry which is preliminary data.</text>
</comment>
<dbReference type="Proteomes" id="UP000197138">
    <property type="component" value="Unassembled WGS sequence"/>
</dbReference>
<proteinExistence type="predicted"/>
<evidence type="ECO:0000256" key="1">
    <source>
        <dbReference type="SAM" id="MobiDB-lite"/>
    </source>
</evidence>
<feature type="region of interest" description="Disordered" evidence="1">
    <location>
        <begin position="1"/>
        <end position="20"/>
    </location>
</feature>
<sequence length="123" mass="13137">MVRPNLRPPNPRGYDKGKHRAEEKYENLLHGSEQVPSIPQAGGGMPFLPGMNLGNPAGVCPPGTGGWPTNFQGFSTGSNANQAVPFPIPRMGSAACTNFPNFPPNMNPAFVAAMMNQIFRTKA</sequence>
<evidence type="ECO:0000313" key="4">
    <source>
        <dbReference type="Proteomes" id="UP000197138"/>
    </source>
</evidence>